<evidence type="ECO:0000313" key="2">
    <source>
        <dbReference type="Proteomes" id="UP001321861"/>
    </source>
</evidence>
<reference evidence="1 2" key="1">
    <citation type="journal article" date="2023" name="Microbiol. Spectr.">
        <title>Symbiosis of Carpenter Bees with Uncharacterized Lactic Acid Bacteria Showing NAD Auxotrophy.</title>
        <authorList>
            <person name="Kawasaki S."/>
            <person name="Ozawa K."/>
            <person name="Mori T."/>
            <person name="Yamamoto A."/>
            <person name="Ito M."/>
            <person name="Ohkuma M."/>
            <person name="Sakamoto M."/>
            <person name="Matsutani M."/>
        </authorList>
    </citation>
    <scope>NUCLEOTIDE SEQUENCE [LARGE SCALE GENOMIC DNA]</scope>
    <source>
        <strain evidence="1 2">XA3</strain>
    </source>
</reference>
<sequence length="52" mass="5716">MLKKLGYLLTILSGIWALSFAMSFKEDDKAANFPEHVAQPTDASDFRGGAVR</sequence>
<keyword evidence="2" id="KW-1185">Reference proteome</keyword>
<accession>A0AAU9DVA7</accession>
<protein>
    <submittedName>
        <fullName evidence="1">Uncharacterized protein</fullName>
    </submittedName>
</protein>
<gene>
    <name evidence="1" type="ORF">XA3_02540</name>
</gene>
<dbReference type="AlphaFoldDB" id="A0AAU9DVA7"/>
<organism evidence="1 2">
    <name type="scientific">Xylocopilactobacillus apicola</name>
    <dbReference type="NCBI Taxonomy" id="2932184"/>
    <lineage>
        <taxon>Bacteria</taxon>
        <taxon>Bacillati</taxon>
        <taxon>Bacillota</taxon>
        <taxon>Bacilli</taxon>
        <taxon>Lactobacillales</taxon>
        <taxon>Lactobacillaceae</taxon>
        <taxon>Xylocopilactobacillus</taxon>
    </lineage>
</organism>
<proteinExistence type="predicted"/>
<evidence type="ECO:0000313" key="1">
    <source>
        <dbReference type="EMBL" id="BDR57813.1"/>
    </source>
</evidence>
<name>A0AAU9DVA7_9LACO</name>
<dbReference type="KEGG" id="xap:XA3_02540"/>
<dbReference type="EMBL" id="AP026802">
    <property type="protein sequence ID" value="BDR57813.1"/>
    <property type="molecule type" value="Genomic_DNA"/>
</dbReference>
<dbReference type="Proteomes" id="UP001321861">
    <property type="component" value="Chromosome"/>
</dbReference>